<comment type="similarity">
    <text evidence="2">Belongs to the 2H phosphoesterase superfamily. ThpR family.</text>
</comment>
<evidence type="ECO:0000256" key="2">
    <source>
        <dbReference type="HAMAP-Rule" id="MF_01940"/>
    </source>
</evidence>
<dbReference type="HAMAP" id="MF_01940">
    <property type="entry name" value="RNA_CPDase"/>
    <property type="match status" value="1"/>
</dbReference>
<dbReference type="InterPro" id="IPR004175">
    <property type="entry name" value="RNA_CPDase"/>
</dbReference>
<comment type="caution">
    <text evidence="4">The sequence shown here is derived from an EMBL/GenBank/DDBJ whole genome shotgun (WGS) entry which is preliminary data.</text>
</comment>
<reference evidence="4 5" key="1">
    <citation type="journal article" date="2016" name="Nat. Commun.">
        <title>Thousands of microbial genomes shed light on interconnected biogeochemical processes in an aquifer system.</title>
        <authorList>
            <person name="Anantharaman K."/>
            <person name="Brown C.T."/>
            <person name="Hug L.A."/>
            <person name="Sharon I."/>
            <person name="Castelle C.J."/>
            <person name="Probst A.J."/>
            <person name="Thomas B.C."/>
            <person name="Singh A."/>
            <person name="Wilkins M.J."/>
            <person name="Karaoz U."/>
            <person name="Brodie E.L."/>
            <person name="Williams K.H."/>
            <person name="Hubbard S.S."/>
            <person name="Banfield J.F."/>
        </authorList>
    </citation>
    <scope>NUCLEOTIDE SEQUENCE [LARGE SCALE GENOMIC DNA]</scope>
</reference>
<dbReference type="PANTHER" id="PTHR35561:SF1">
    <property type="entry name" value="RNA 2',3'-CYCLIC PHOSPHODIESTERASE"/>
    <property type="match status" value="1"/>
</dbReference>
<dbReference type="InterPro" id="IPR009097">
    <property type="entry name" value="Cyclic_Pdiesterase"/>
</dbReference>
<dbReference type="EC" id="3.1.4.58" evidence="2"/>
<name>A0A1G2DVK6_9BACT</name>
<accession>A0A1G2DVK6</accession>
<dbReference type="AlphaFoldDB" id="A0A1G2DVK6"/>
<dbReference type="Gene3D" id="3.90.1140.10">
    <property type="entry name" value="Cyclic phosphodiesterase"/>
    <property type="match status" value="1"/>
</dbReference>
<dbReference type="NCBIfam" id="TIGR02258">
    <property type="entry name" value="2_5_ligase"/>
    <property type="match status" value="1"/>
</dbReference>
<keyword evidence="1 2" id="KW-0378">Hydrolase</keyword>
<dbReference type="STRING" id="1801660.A2Z78_01245"/>
<evidence type="ECO:0000313" key="5">
    <source>
        <dbReference type="Proteomes" id="UP000176752"/>
    </source>
</evidence>
<dbReference type="GO" id="GO:0004113">
    <property type="term" value="F:2',3'-cyclic-nucleotide 3'-phosphodiesterase activity"/>
    <property type="evidence" value="ECO:0007669"/>
    <property type="project" value="InterPro"/>
</dbReference>
<dbReference type="Proteomes" id="UP000176752">
    <property type="component" value="Unassembled WGS sequence"/>
</dbReference>
<feature type="short sequence motif" description="HXTX 2" evidence="2">
    <location>
        <begin position="131"/>
        <end position="134"/>
    </location>
</feature>
<evidence type="ECO:0000256" key="1">
    <source>
        <dbReference type="ARBA" id="ARBA00022801"/>
    </source>
</evidence>
<feature type="domain" description="Phosphoesterase HXTX" evidence="3">
    <location>
        <begin position="10"/>
        <end position="92"/>
    </location>
</feature>
<feature type="active site" description="Proton donor" evidence="2">
    <location>
        <position position="40"/>
    </location>
</feature>
<dbReference type="PANTHER" id="PTHR35561">
    <property type="entry name" value="RNA 2',3'-CYCLIC PHOSPHODIESTERASE"/>
    <property type="match status" value="1"/>
</dbReference>
<protein>
    <recommendedName>
        <fullName evidence="2">RNA 2',3'-cyclic phosphodiesterase</fullName>
        <shortName evidence="2">RNA 2',3'-CPDase</shortName>
        <ecNumber evidence="2">3.1.4.58</ecNumber>
    </recommendedName>
</protein>
<feature type="active site" description="Proton acceptor" evidence="2">
    <location>
        <position position="131"/>
    </location>
</feature>
<dbReference type="EMBL" id="MHLV01000020">
    <property type="protein sequence ID" value="OGZ17576.1"/>
    <property type="molecule type" value="Genomic_DNA"/>
</dbReference>
<dbReference type="GO" id="GO:0016874">
    <property type="term" value="F:ligase activity"/>
    <property type="evidence" value="ECO:0007669"/>
    <property type="project" value="UniProtKB-KW"/>
</dbReference>
<proteinExistence type="inferred from homology"/>
<sequence length="190" mass="22079">MNHRVFIAVNLPKDIKEQLLVQQKRLRDLPARWAKEDNLHITLIFLGYLKDEEIVKVCEAVKEVAQKTIPFSIKLNEICYGPPEKIPPRMVWILGEKSKDLANLKDNLEKELLGNPSLNNLKTGVRLFSPHITLGRIRQWEWQRIEPEERPEIETELFLTFEVQSIEVMESHLKRGGAEYLVLESAPFAT</sequence>
<evidence type="ECO:0000313" key="4">
    <source>
        <dbReference type="EMBL" id="OGZ17576.1"/>
    </source>
</evidence>
<evidence type="ECO:0000259" key="3">
    <source>
        <dbReference type="Pfam" id="PF02834"/>
    </source>
</evidence>
<dbReference type="SUPFAM" id="SSF55144">
    <property type="entry name" value="LigT-like"/>
    <property type="match status" value="1"/>
</dbReference>
<gene>
    <name evidence="4" type="ORF">A2Z78_01245</name>
</gene>
<organism evidence="4 5">
    <name type="scientific">Candidatus Nealsonbacteria bacterium RBG_13_36_15</name>
    <dbReference type="NCBI Taxonomy" id="1801660"/>
    <lineage>
        <taxon>Bacteria</taxon>
        <taxon>Candidatus Nealsoniibacteriota</taxon>
    </lineage>
</organism>
<dbReference type="Pfam" id="PF02834">
    <property type="entry name" value="LigT_PEase"/>
    <property type="match status" value="1"/>
</dbReference>
<dbReference type="GO" id="GO:0008664">
    <property type="term" value="F:RNA 2',3'-cyclic 3'-phosphodiesterase activity"/>
    <property type="evidence" value="ECO:0007669"/>
    <property type="project" value="UniProtKB-EC"/>
</dbReference>
<dbReference type="InterPro" id="IPR014051">
    <property type="entry name" value="Phosphoesterase_HXTX"/>
</dbReference>
<keyword evidence="4" id="KW-0436">Ligase</keyword>
<comment type="function">
    <text evidence="2">Hydrolyzes RNA 2',3'-cyclic phosphodiester to an RNA 2'-phosphomonoester.</text>
</comment>
<comment type="catalytic activity">
    <reaction evidence="2">
        <text>a 3'-end 2',3'-cyclophospho-ribonucleotide-RNA + H2O = a 3'-end 2'-phospho-ribonucleotide-RNA + H(+)</text>
        <dbReference type="Rhea" id="RHEA:11828"/>
        <dbReference type="Rhea" id="RHEA-COMP:10464"/>
        <dbReference type="Rhea" id="RHEA-COMP:17353"/>
        <dbReference type="ChEBI" id="CHEBI:15377"/>
        <dbReference type="ChEBI" id="CHEBI:15378"/>
        <dbReference type="ChEBI" id="CHEBI:83064"/>
        <dbReference type="ChEBI" id="CHEBI:173113"/>
        <dbReference type="EC" id="3.1.4.58"/>
    </reaction>
</comment>
<feature type="short sequence motif" description="HXTX 1" evidence="2">
    <location>
        <begin position="40"/>
        <end position="43"/>
    </location>
</feature>